<gene>
    <name evidence="2" type="ORF">DBV05_g10849</name>
</gene>
<dbReference type="OrthoDB" id="3905832at2759"/>
<dbReference type="AlphaFoldDB" id="A0A5N5CYR5"/>
<sequence>MKLTAILLPLTAFFFTHHRPATAAFSGRFINNCKFPVYAKTSRGGGYDSHEMVKVAPNGGVYHAKVKTINNGPGVCIKVQPFPDETWHNVYQIEYSQSDTPWTREEDAVWAWYDLSTVDAAPFTLYWRRLEVAGKKGCRILECPPGRTECEWPVPEKGEMGDCRAGRNATIVMTLCRK</sequence>
<protein>
    <submittedName>
        <fullName evidence="2">Uncharacterized protein</fullName>
    </submittedName>
</protein>
<keyword evidence="3" id="KW-1185">Reference proteome</keyword>
<proteinExistence type="predicted"/>
<feature type="signal peptide" evidence="1">
    <location>
        <begin position="1"/>
        <end position="23"/>
    </location>
</feature>
<comment type="caution">
    <text evidence="2">The sequence shown here is derived from an EMBL/GenBank/DDBJ whole genome shotgun (WGS) entry which is preliminary data.</text>
</comment>
<evidence type="ECO:0000256" key="1">
    <source>
        <dbReference type="SAM" id="SignalP"/>
    </source>
</evidence>
<dbReference type="Pfam" id="PF04681">
    <property type="entry name" value="Bys1"/>
    <property type="match status" value="1"/>
</dbReference>
<organism evidence="2 3">
    <name type="scientific">Lasiodiplodia theobromae</name>
    <dbReference type="NCBI Taxonomy" id="45133"/>
    <lineage>
        <taxon>Eukaryota</taxon>
        <taxon>Fungi</taxon>
        <taxon>Dikarya</taxon>
        <taxon>Ascomycota</taxon>
        <taxon>Pezizomycotina</taxon>
        <taxon>Dothideomycetes</taxon>
        <taxon>Dothideomycetes incertae sedis</taxon>
        <taxon>Botryosphaeriales</taxon>
        <taxon>Botryosphaeriaceae</taxon>
        <taxon>Lasiodiplodia</taxon>
    </lineage>
</organism>
<reference evidence="2 3" key="1">
    <citation type="journal article" date="2019" name="Sci. Rep.">
        <title>A multi-omics analysis of the grapevine pathogen Lasiodiplodia theobromae reveals that temperature affects the expression of virulence- and pathogenicity-related genes.</title>
        <authorList>
            <person name="Felix C."/>
            <person name="Meneses R."/>
            <person name="Goncalves M.F.M."/>
            <person name="Tilleman L."/>
            <person name="Duarte A.S."/>
            <person name="Jorrin-Novo J.V."/>
            <person name="Van de Peer Y."/>
            <person name="Deforce D."/>
            <person name="Van Nieuwerburgh F."/>
            <person name="Esteves A.C."/>
            <person name="Alves A."/>
        </authorList>
    </citation>
    <scope>NUCLEOTIDE SEQUENCE [LARGE SCALE GENOMIC DNA]</scope>
    <source>
        <strain evidence="2 3">LA-SOL3</strain>
    </source>
</reference>
<accession>A0A5N5CYR5</accession>
<evidence type="ECO:0000313" key="3">
    <source>
        <dbReference type="Proteomes" id="UP000325902"/>
    </source>
</evidence>
<keyword evidence="1" id="KW-0732">Signal</keyword>
<dbReference type="InterPro" id="IPR006771">
    <property type="entry name" value="CetA-like"/>
</dbReference>
<evidence type="ECO:0000313" key="2">
    <source>
        <dbReference type="EMBL" id="KAB2570493.1"/>
    </source>
</evidence>
<dbReference type="Proteomes" id="UP000325902">
    <property type="component" value="Unassembled WGS sequence"/>
</dbReference>
<feature type="chain" id="PRO_5024902545" evidence="1">
    <location>
        <begin position="24"/>
        <end position="178"/>
    </location>
</feature>
<name>A0A5N5CYR5_9PEZI</name>
<dbReference type="EMBL" id="VCHE01000135">
    <property type="protein sequence ID" value="KAB2570493.1"/>
    <property type="molecule type" value="Genomic_DNA"/>
</dbReference>